<dbReference type="GO" id="GO:0006707">
    <property type="term" value="P:cholesterol catabolic process"/>
    <property type="evidence" value="ECO:0007669"/>
    <property type="project" value="TreeGrafter"/>
</dbReference>
<dbReference type="KEGG" id="caul:KCG34_01785"/>
<dbReference type="InterPro" id="IPR036396">
    <property type="entry name" value="Cyt_P450_sf"/>
</dbReference>
<dbReference type="EMBL" id="CP073078">
    <property type="protein sequence ID" value="QUD88643.1"/>
    <property type="molecule type" value="Genomic_DNA"/>
</dbReference>
<organism evidence="2 3">
    <name type="scientific">Phenylobacterium montanum</name>
    <dbReference type="NCBI Taxonomy" id="2823693"/>
    <lineage>
        <taxon>Bacteria</taxon>
        <taxon>Pseudomonadati</taxon>
        <taxon>Pseudomonadota</taxon>
        <taxon>Alphaproteobacteria</taxon>
        <taxon>Caulobacterales</taxon>
        <taxon>Caulobacteraceae</taxon>
        <taxon>Phenylobacterium</taxon>
    </lineage>
</organism>
<evidence type="ECO:0000313" key="3">
    <source>
        <dbReference type="Proteomes" id="UP000676409"/>
    </source>
</evidence>
<dbReference type="Pfam" id="PF00067">
    <property type="entry name" value="p450"/>
    <property type="match status" value="1"/>
</dbReference>
<dbReference type="RefSeq" id="WP_211938693.1">
    <property type="nucleotide sequence ID" value="NZ_CP073078.1"/>
</dbReference>
<name>A0A975G159_9CAUL</name>
<dbReference type="SUPFAM" id="SSF48264">
    <property type="entry name" value="Cytochrome P450"/>
    <property type="match status" value="1"/>
</dbReference>
<dbReference type="GO" id="GO:0036199">
    <property type="term" value="F:cholest-4-en-3-one 26-monooxygenase activity"/>
    <property type="evidence" value="ECO:0007669"/>
    <property type="project" value="TreeGrafter"/>
</dbReference>
<keyword evidence="3" id="KW-1185">Reference proteome</keyword>
<evidence type="ECO:0000313" key="2">
    <source>
        <dbReference type="EMBL" id="QUD88643.1"/>
    </source>
</evidence>
<dbReference type="GO" id="GO:0005506">
    <property type="term" value="F:iron ion binding"/>
    <property type="evidence" value="ECO:0007669"/>
    <property type="project" value="InterPro"/>
</dbReference>
<dbReference type="AlphaFoldDB" id="A0A975G159"/>
<dbReference type="InterPro" id="IPR001128">
    <property type="entry name" value="Cyt_P450"/>
</dbReference>
<dbReference type="Gene3D" id="1.10.630.10">
    <property type="entry name" value="Cytochrome P450"/>
    <property type="match status" value="1"/>
</dbReference>
<dbReference type="PANTHER" id="PTHR46696">
    <property type="entry name" value="P450, PUTATIVE (EUROFUNG)-RELATED"/>
    <property type="match status" value="1"/>
</dbReference>
<dbReference type="InterPro" id="IPR002397">
    <property type="entry name" value="Cyt_P450_B"/>
</dbReference>
<sequence length="420" mass="47370">MTYPFSYSTDLRPDLSSQDLFNEGAPFAAFARMRAEEPLAWTPEQNGRGFWSLTRHEDILTLNRKPELLSSARGIRMEDQTPEEFEARKTFQETDPPVHTAFRSVVNHAFSRKAVAAYEGRISELVGEILDSALTEGEFDGVEMIARRLPMLMLAQIMGVPREDAQFLVERGDALISNADPDYTDFVVDKVDTDAYRLLPFRSPAAIELFDYANDLLDRMDRGESLGVLSLVHQAMAETNLVSRDEFRNFFCLLVAAGNDTTRYSIAAALHALANDPALLAQIQSPDFQDWDAAALEMIRWASPTSYFRRTATADFDLHGKTVRRGDKVILWFLSANRDGEGVSDPDRIDLTRSPNPNLAFGQGGPHVCLGMWLARLEVRIVLQQMARRVRAVEQTSRHAYLRSNFIHGIKKLPLRMAAR</sequence>
<evidence type="ECO:0000256" key="1">
    <source>
        <dbReference type="ARBA" id="ARBA00010617"/>
    </source>
</evidence>
<dbReference type="GO" id="GO:0020037">
    <property type="term" value="F:heme binding"/>
    <property type="evidence" value="ECO:0007669"/>
    <property type="project" value="InterPro"/>
</dbReference>
<dbReference type="CDD" id="cd11033">
    <property type="entry name" value="CYP142-like"/>
    <property type="match status" value="1"/>
</dbReference>
<dbReference type="PRINTS" id="PR00359">
    <property type="entry name" value="BP450"/>
</dbReference>
<dbReference type="PANTHER" id="PTHR46696:SF4">
    <property type="entry name" value="BIOTIN BIOSYNTHESIS CYTOCHROME P450"/>
    <property type="match status" value="1"/>
</dbReference>
<gene>
    <name evidence="2" type="ORF">KCG34_01785</name>
</gene>
<reference evidence="2" key="1">
    <citation type="submission" date="2021-04" db="EMBL/GenBank/DDBJ databases">
        <title>The complete genome sequence of Caulobacter sp. S6.</title>
        <authorList>
            <person name="Tang Y."/>
            <person name="Ouyang W."/>
            <person name="Liu Q."/>
            <person name="Huang B."/>
            <person name="Guo Z."/>
            <person name="Lei P."/>
        </authorList>
    </citation>
    <scope>NUCLEOTIDE SEQUENCE</scope>
    <source>
        <strain evidence="2">S6</strain>
    </source>
</reference>
<accession>A0A975G159</accession>
<protein>
    <submittedName>
        <fullName evidence="2">Cytochrome P450</fullName>
    </submittedName>
</protein>
<comment type="similarity">
    <text evidence="1">Belongs to the cytochrome P450 family.</text>
</comment>
<dbReference type="Proteomes" id="UP000676409">
    <property type="component" value="Chromosome"/>
</dbReference>
<dbReference type="GO" id="GO:0008395">
    <property type="term" value="F:steroid hydroxylase activity"/>
    <property type="evidence" value="ECO:0007669"/>
    <property type="project" value="TreeGrafter"/>
</dbReference>
<proteinExistence type="inferred from homology"/>